<dbReference type="RefSeq" id="WP_396945714.1">
    <property type="nucleotide sequence ID" value="NZ_JBIRXV010000001.1"/>
</dbReference>
<dbReference type="PANTHER" id="PTHR36221">
    <property type="entry name" value="DUF742 DOMAIN-CONTAINING PROTEIN"/>
    <property type="match status" value="1"/>
</dbReference>
<dbReference type="Proteomes" id="UP001611450">
    <property type="component" value="Unassembled WGS sequence"/>
</dbReference>
<dbReference type="InterPro" id="IPR007995">
    <property type="entry name" value="DUF742"/>
</dbReference>
<gene>
    <name evidence="1" type="ORF">ACH47G_03400</name>
</gene>
<dbReference type="PANTHER" id="PTHR36221:SF1">
    <property type="entry name" value="DUF742 DOMAIN-CONTAINING PROTEIN"/>
    <property type="match status" value="1"/>
</dbReference>
<dbReference type="EMBL" id="JBIRXV010000001">
    <property type="protein sequence ID" value="MFI2319508.1"/>
    <property type="molecule type" value="Genomic_DNA"/>
</dbReference>
<comment type="caution">
    <text evidence="1">The sequence shown here is derived from an EMBL/GenBank/DDBJ whole genome shotgun (WGS) entry which is preliminary data.</text>
</comment>
<accession>A0ABW7WCZ1</accession>
<organism evidence="1 2">
    <name type="scientific">Nocardia beijingensis</name>
    <dbReference type="NCBI Taxonomy" id="95162"/>
    <lineage>
        <taxon>Bacteria</taxon>
        <taxon>Bacillati</taxon>
        <taxon>Actinomycetota</taxon>
        <taxon>Actinomycetes</taxon>
        <taxon>Mycobacteriales</taxon>
        <taxon>Nocardiaceae</taxon>
        <taxon>Nocardia</taxon>
    </lineage>
</organism>
<evidence type="ECO:0000313" key="2">
    <source>
        <dbReference type="Proteomes" id="UP001611450"/>
    </source>
</evidence>
<keyword evidence="2" id="KW-1185">Reference proteome</keyword>
<name>A0ABW7WCZ1_9NOCA</name>
<evidence type="ECO:0000313" key="1">
    <source>
        <dbReference type="EMBL" id="MFI2319508.1"/>
    </source>
</evidence>
<dbReference type="Pfam" id="PF05331">
    <property type="entry name" value="DUF742"/>
    <property type="match status" value="1"/>
</dbReference>
<sequence length="126" mass="13975">MNGEPEEEWGYEDDPGPLVRPFALTRGRAGRELADLDILTLVISVGYDGEVSNLDREYAEIFRLCRNRPLSIAEISAHMNLLLITVKVLVSDLISAGYVIFRSPPKADVGPDPELLQAVLDGIRRL</sequence>
<reference evidence="1 2" key="1">
    <citation type="submission" date="2024-10" db="EMBL/GenBank/DDBJ databases">
        <title>The Natural Products Discovery Center: Release of the First 8490 Sequenced Strains for Exploring Actinobacteria Biosynthetic Diversity.</title>
        <authorList>
            <person name="Kalkreuter E."/>
            <person name="Kautsar S.A."/>
            <person name="Yang D."/>
            <person name="Bader C.D."/>
            <person name="Teijaro C.N."/>
            <person name="Fluegel L."/>
            <person name="Davis C.M."/>
            <person name="Simpson J.R."/>
            <person name="Lauterbach L."/>
            <person name="Steele A.D."/>
            <person name="Gui C."/>
            <person name="Meng S."/>
            <person name="Li G."/>
            <person name="Viehrig K."/>
            <person name="Ye F."/>
            <person name="Su P."/>
            <person name="Kiefer A.F."/>
            <person name="Nichols A."/>
            <person name="Cepeda A.J."/>
            <person name="Yan W."/>
            <person name="Fan B."/>
            <person name="Jiang Y."/>
            <person name="Adhikari A."/>
            <person name="Zheng C.-J."/>
            <person name="Schuster L."/>
            <person name="Cowan T.M."/>
            <person name="Smanski M.J."/>
            <person name="Chevrette M.G."/>
            <person name="De Carvalho L.P.S."/>
            <person name="Shen B."/>
        </authorList>
    </citation>
    <scope>NUCLEOTIDE SEQUENCE [LARGE SCALE GENOMIC DNA]</scope>
    <source>
        <strain evidence="1 2">NPDC019626</strain>
    </source>
</reference>
<proteinExistence type="predicted"/>
<protein>
    <submittedName>
        <fullName evidence="1">DUF742 domain-containing protein</fullName>
    </submittedName>
</protein>